<dbReference type="PANTHER" id="PTHR45080">
    <property type="entry name" value="CONTACTIN 5"/>
    <property type="match status" value="1"/>
</dbReference>
<dbReference type="SMART" id="SM00409">
    <property type="entry name" value="IG"/>
    <property type="match status" value="7"/>
</dbReference>
<dbReference type="CDD" id="cd00096">
    <property type="entry name" value="Ig"/>
    <property type="match status" value="1"/>
</dbReference>
<name>A0A8T2NVE7_9TELE</name>
<evidence type="ECO:0000313" key="21">
    <source>
        <dbReference type="EMBL" id="KAG9344315.1"/>
    </source>
</evidence>
<evidence type="ECO:0000256" key="12">
    <source>
        <dbReference type="ARBA" id="ARBA00023319"/>
    </source>
</evidence>
<dbReference type="FunFam" id="1.10.510.10:FF:000200">
    <property type="entry name" value="inactive tyrosine-protein kinase 7"/>
    <property type="match status" value="1"/>
</dbReference>
<dbReference type="OrthoDB" id="2413561at2759"/>
<dbReference type="Pfam" id="PF07679">
    <property type="entry name" value="I-set"/>
    <property type="match status" value="2"/>
</dbReference>
<dbReference type="GO" id="GO:0007156">
    <property type="term" value="P:homophilic cell adhesion via plasma membrane adhesion molecules"/>
    <property type="evidence" value="ECO:0007669"/>
    <property type="project" value="TreeGrafter"/>
</dbReference>
<dbReference type="FunFam" id="2.60.40.10:FF:000432">
    <property type="entry name" value="Protein tyrosine kinase 7 (inactive)"/>
    <property type="match status" value="1"/>
</dbReference>
<evidence type="ECO:0000256" key="11">
    <source>
        <dbReference type="ARBA" id="ARBA00023180"/>
    </source>
</evidence>
<evidence type="ECO:0000256" key="15">
    <source>
        <dbReference type="ARBA" id="ARBA00081992"/>
    </source>
</evidence>
<keyword evidence="22" id="KW-1185">Reference proteome</keyword>
<feature type="domain" description="Ig-like" evidence="20">
    <location>
        <begin position="568"/>
        <end position="657"/>
    </location>
</feature>
<dbReference type="GO" id="GO:0005886">
    <property type="term" value="C:plasma membrane"/>
    <property type="evidence" value="ECO:0007669"/>
    <property type="project" value="TreeGrafter"/>
</dbReference>
<evidence type="ECO:0000256" key="18">
    <source>
        <dbReference type="SAM" id="SignalP"/>
    </source>
</evidence>
<dbReference type="PROSITE" id="PS00109">
    <property type="entry name" value="PROTEIN_KINASE_TYR"/>
    <property type="match status" value="1"/>
</dbReference>
<reference evidence="21" key="1">
    <citation type="thesis" date="2021" institute="BYU ScholarsArchive" country="Provo, UT, USA">
        <title>Applications of and Algorithms for Genome Assembly and Genomic Analyses with an Emphasis on Marine Teleosts.</title>
        <authorList>
            <person name="Pickett B.D."/>
        </authorList>
    </citation>
    <scope>NUCLEOTIDE SEQUENCE</scope>
    <source>
        <strain evidence="21">HI-2016</strain>
    </source>
</reference>
<keyword evidence="2" id="KW-0879">Wnt signaling pathway</keyword>
<evidence type="ECO:0000256" key="10">
    <source>
        <dbReference type="ARBA" id="ARBA00023170"/>
    </source>
</evidence>
<dbReference type="GO" id="GO:0004713">
    <property type="term" value="F:protein tyrosine kinase activity"/>
    <property type="evidence" value="ECO:0007669"/>
    <property type="project" value="InterPro"/>
</dbReference>
<feature type="domain" description="Protein kinase" evidence="19">
    <location>
        <begin position="839"/>
        <end position="1090"/>
    </location>
</feature>
<evidence type="ECO:0000256" key="16">
    <source>
        <dbReference type="ARBA" id="ARBA00083279"/>
    </source>
</evidence>
<keyword evidence="4 18" id="KW-0732">Signal</keyword>
<dbReference type="FunFam" id="2.60.40.10:FF:000377">
    <property type="entry name" value="Protein tyrosine kinase 7 (inactive)"/>
    <property type="match status" value="1"/>
</dbReference>
<feature type="domain" description="Ig-like" evidence="20">
    <location>
        <begin position="114"/>
        <end position="201"/>
    </location>
</feature>
<dbReference type="FunFam" id="2.60.40.10:FF:000395">
    <property type="entry name" value="Protein tyrosine kinase 7 (inactive)"/>
    <property type="match status" value="1"/>
</dbReference>
<sequence length="1095" mass="122134">MVSVCLLLSNPVFCVQAASLYFTKEPKSQDALHGRSAMLRCEVSDPAGVTYSWLHDGETVSDSERRFEEGSNLKFSAVDRVLDAGNFQCVASTANGEEARSSNASFNIKWLESGGVTLKEPASEAEIESSAPVTLRCHIDGHPRPTCQWFRDGTRLTEKTHQINSKDRTLTLKSASPDDNGLYYCCAKNAAGQVCSSHNFTLNIIDKSFPRPVVFPEDQVVLKNEMATFHCQFSAEPAPTVEWYHDDELLNNKSRVFLFSNGSLLINQVKPRNTGIYKCVARGPRGPDVKLQATLRLAEIDDMGPDLSRVFKVDSLERVTCRPPRGHPEPLVWWERGGEMVPTEGRVYQDGIDLVFSPTEGGDSGSYTCIARNKAGEQKQQLKITVATAPEWVTKPEDSHLEESRPGYLHCHTRATPSPEVTWSRNGVNINAEDGRFKQFPNGTLRINSVEVYDGVQFSCQSKTEGGELSGHARVYVLERLKFTPTPQPAQCLELDKDVSVQCSATGRQPPAVLWVKTDGSEIPPRVEQKNGVLHFSKVTRSDAGNYTCMASNELQGAIHAVVYLTVAVYVVFRLEPENTTVYQGHTAILHCQASADPLPSIQWMVKDKVLNPNWSRFQKMPNGSLVIHDVTTEDTGKYTCIAGNSCNIRSSAAQLYVVEKPVHPTQGGDDKAPYKMIQTIGLSVGAAVAYIIIVLGLMFYCKKRRNAKRLQKGTEGEEPEMECLNGGALQQNGQATAEIQEEVALSNLGTTATTNKHHSSNDKLHFPRGNLHTITTLGKSHRACRRYTYTIHSHTYTHRGIHIPVTDKHVPHTQVHRCACVLYIDLCVHVLICFNMHVCPCCDAGKGEFGEVLLAKAKGIEDCEEETVVLVKSLQMRDEQLQLNFRREFEMFGKLSHAHVVRLLGLCREAEPYYMILEYVDLGDLKQFLRISKSKEEKISTKQKVSLCAQVAQGMEHLSNHRFVHRDLAARNCLISAQRQVKVSALSLSKDVYSSEYYHYRQARIPLRWLPSESVFEDDFSTKTDVWSFGVLMWESFSLSPAGLQGGKVKLPVPDNCPSKVYKLMMHCWASSPKERPSFSELVNALGELPSNSK</sequence>
<dbReference type="InterPro" id="IPR008266">
    <property type="entry name" value="Tyr_kinase_AS"/>
</dbReference>
<dbReference type="FunFam" id="2.60.40.10:FF:000343">
    <property type="entry name" value="inactive tyrosine-protein kinase 7"/>
    <property type="match status" value="1"/>
</dbReference>
<dbReference type="Pfam" id="PF07714">
    <property type="entry name" value="PK_Tyr_Ser-Thr"/>
    <property type="match status" value="1"/>
</dbReference>
<keyword evidence="11" id="KW-0325">Glycoprotein</keyword>
<feature type="domain" description="Ig-like" evidence="20">
    <location>
        <begin position="485"/>
        <end position="566"/>
    </location>
</feature>
<keyword evidence="8 17" id="KW-0472">Membrane</keyword>
<evidence type="ECO:0000259" key="20">
    <source>
        <dbReference type="PROSITE" id="PS50835"/>
    </source>
</evidence>
<evidence type="ECO:0000256" key="14">
    <source>
        <dbReference type="ARBA" id="ARBA00081457"/>
    </source>
</evidence>
<evidence type="ECO:0000256" key="5">
    <source>
        <dbReference type="ARBA" id="ARBA00022737"/>
    </source>
</evidence>
<evidence type="ECO:0000313" key="22">
    <source>
        <dbReference type="Proteomes" id="UP000824540"/>
    </source>
</evidence>
<protein>
    <recommendedName>
        <fullName evidence="13">Inactive tyrosine-protein kinase 7</fullName>
    </recommendedName>
    <alternativeName>
        <fullName evidence="14">Protein-tyrosine kinase 7</fullName>
    </alternativeName>
    <alternativeName>
        <fullName evidence="15">Pseudo tyrosine kinase receptor 7</fullName>
    </alternativeName>
    <alternativeName>
        <fullName evidence="16">Tyrosine-protein kinase-like 7</fullName>
    </alternativeName>
</protein>
<dbReference type="PANTHER" id="PTHR45080:SF21">
    <property type="entry name" value="INACTIVE TYROSINE-PROTEIN KINASE 7"/>
    <property type="match status" value="1"/>
</dbReference>
<dbReference type="InterPro" id="IPR001245">
    <property type="entry name" value="Ser-Thr/Tyr_kinase_cat_dom"/>
</dbReference>
<feature type="domain" description="Ig-like" evidence="20">
    <location>
        <begin position="11"/>
        <end position="105"/>
    </location>
</feature>
<dbReference type="Proteomes" id="UP000824540">
    <property type="component" value="Unassembled WGS sequence"/>
</dbReference>
<keyword evidence="12" id="KW-0393">Immunoglobulin domain</keyword>
<dbReference type="Gene3D" id="1.10.510.10">
    <property type="entry name" value="Transferase(Phosphotransferase) domain 1"/>
    <property type="match status" value="1"/>
</dbReference>
<dbReference type="InterPro" id="IPR050958">
    <property type="entry name" value="Cell_Adh-Cytoskel_Orgn"/>
</dbReference>
<dbReference type="GO" id="GO:0008046">
    <property type="term" value="F:axon guidance receptor activity"/>
    <property type="evidence" value="ECO:0007669"/>
    <property type="project" value="TreeGrafter"/>
</dbReference>
<proteinExistence type="predicted"/>
<keyword evidence="7 17" id="KW-1133">Transmembrane helix</keyword>
<dbReference type="InterPro" id="IPR020635">
    <property type="entry name" value="Tyr_kinase_cat_dom"/>
</dbReference>
<feature type="transmembrane region" description="Helical" evidence="17">
    <location>
        <begin position="681"/>
        <end position="702"/>
    </location>
</feature>
<keyword evidence="10" id="KW-0675">Receptor</keyword>
<dbReference type="GO" id="GO:0005524">
    <property type="term" value="F:ATP binding"/>
    <property type="evidence" value="ECO:0007669"/>
    <property type="project" value="InterPro"/>
</dbReference>
<dbReference type="InterPro" id="IPR000719">
    <property type="entry name" value="Prot_kinase_dom"/>
</dbReference>
<evidence type="ECO:0000256" key="7">
    <source>
        <dbReference type="ARBA" id="ARBA00022989"/>
    </source>
</evidence>
<dbReference type="AlphaFoldDB" id="A0A8T2NVE7"/>
<feature type="domain" description="Ig-like" evidence="20">
    <location>
        <begin position="210"/>
        <end position="296"/>
    </location>
</feature>
<evidence type="ECO:0000256" key="8">
    <source>
        <dbReference type="ARBA" id="ARBA00023136"/>
    </source>
</evidence>
<dbReference type="InterPro" id="IPR011009">
    <property type="entry name" value="Kinase-like_dom_sf"/>
</dbReference>
<keyword evidence="3 17" id="KW-0812">Transmembrane</keyword>
<accession>A0A8T2NVE7</accession>
<dbReference type="EMBL" id="JAFBMS010000020">
    <property type="protein sequence ID" value="KAG9344315.1"/>
    <property type="molecule type" value="Genomic_DNA"/>
</dbReference>
<dbReference type="FunFam" id="2.60.40.10:FF:000402">
    <property type="entry name" value="Protein tyrosine kinase 7 (inactive)"/>
    <property type="match status" value="1"/>
</dbReference>
<dbReference type="GO" id="GO:0030424">
    <property type="term" value="C:axon"/>
    <property type="evidence" value="ECO:0007669"/>
    <property type="project" value="TreeGrafter"/>
</dbReference>
<dbReference type="SMART" id="SM00408">
    <property type="entry name" value="IGc2"/>
    <property type="match status" value="7"/>
</dbReference>
<comment type="subcellular location">
    <subcellularLocation>
        <location evidence="1">Membrane</location>
        <topology evidence="1">Single-pass type I membrane protein</topology>
    </subcellularLocation>
</comment>
<dbReference type="SMART" id="SM00219">
    <property type="entry name" value="TyrKc"/>
    <property type="match status" value="1"/>
</dbReference>
<keyword evidence="5" id="KW-0677">Repeat</keyword>
<evidence type="ECO:0000256" key="17">
    <source>
        <dbReference type="SAM" id="Phobius"/>
    </source>
</evidence>
<dbReference type="PRINTS" id="PR00109">
    <property type="entry name" value="TYRKINASE"/>
</dbReference>
<feature type="domain" description="Ig-like" evidence="20">
    <location>
        <begin position="390"/>
        <end position="470"/>
    </location>
</feature>
<evidence type="ECO:0000256" key="3">
    <source>
        <dbReference type="ARBA" id="ARBA00022692"/>
    </source>
</evidence>
<feature type="chain" id="PRO_5035898222" description="Inactive tyrosine-protein kinase 7" evidence="18">
    <location>
        <begin position="18"/>
        <end position="1095"/>
    </location>
</feature>
<organism evidence="21 22">
    <name type="scientific">Albula glossodonta</name>
    <name type="common">roundjaw bonefish</name>
    <dbReference type="NCBI Taxonomy" id="121402"/>
    <lineage>
        <taxon>Eukaryota</taxon>
        <taxon>Metazoa</taxon>
        <taxon>Chordata</taxon>
        <taxon>Craniata</taxon>
        <taxon>Vertebrata</taxon>
        <taxon>Euteleostomi</taxon>
        <taxon>Actinopterygii</taxon>
        <taxon>Neopterygii</taxon>
        <taxon>Teleostei</taxon>
        <taxon>Albuliformes</taxon>
        <taxon>Albulidae</taxon>
        <taxon>Albula</taxon>
    </lineage>
</organism>
<feature type="domain" description="Ig-like" evidence="20">
    <location>
        <begin position="305"/>
        <end position="385"/>
    </location>
</feature>
<dbReference type="Pfam" id="PF13927">
    <property type="entry name" value="Ig_3"/>
    <property type="match status" value="5"/>
</dbReference>
<dbReference type="InterPro" id="IPR013783">
    <property type="entry name" value="Ig-like_fold"/>
</dbReference>
<dbReference type="PROSITE" id="PS50835">
    <property type="entry name" value="IG_LIKE"/>
    <property type="match status" value="7"/>
</dbReference>
<dbReference type="InterPro" id="IPR013098">
    <property type="entry name" value="Ig_I-set"/>
</dbReference>
<dbReference type="SUPFAM" id="SSF48726">
    <property type="entry name" value="Immunoglobulin"/>
    <property type="match status" value="7"/>
</dbReference>
<dbReference type="GO" id="GO:0043025">
    <property type="term" value="C:neuronal cell body"/>
    <property type="evidence" value="ECO:0007669"/>
    <property type="project" value="TreeGrafter"/>
</dbReference>
<feature type="non-terminal residue" evidence="21">
    <location>
        <position position="1"/>
    </location>
</feature>
<evidence type="ECO:0000256" key="4">
    <source>
        <dbReference type="ARBA" id="ARBA00022729"/>
    </source>
</evidence>
<dbReference type="GO" id="GO:0050808">
    <property type="term" value="P:synapse organization"/>
    <property type="evidence" value="ECO:0007669"/>
    <property type="project" value="TreeGrafter"/>
</dbReference>
<evidence type="ECO:0000256" key="9">
    <source>
        <dbReference type="ARBA" id="ARBA00023157"/>
    </source>
</evidence>
<evidence type="ECO:0000256" key="6">
    <source>
        <dbReference type="ARBA" id="ARBA00022889"/>
    </source>
</evidence>
<keyword evidence="6" id="KW-0130">Cell adhesion</keyword>
<dbReference type="InterPro" id="IPR003599">
    <property type="entry name" value="Ig_sub"/>
</dbReference>
<dbReference type="SUPFAM" id="SSF56112">
    <property type="entry name" value="Protein kinase-like (PK-like)"/>
    <property type="match status" value="1"/>
</dbReference>
<dbReference type="InterPro" id="IPR036179">
    <property type="entry name" value="Ig-like_dom_sf"/>
</dbReference>
<evidence type="ECO:0000256" key="2">
    <source>
        <dbReference type="ARBA" id="ARBA00022687"/>
    </source>
</evidence>
<gene>
    <name evidence="21" type="ORF">JZ751_010984</name>
</gene>
<evidence type="ECO:0000256" key="13">
    <source>
        <dbReference type="ARBA" id="ARBA00072048"/>
    </source>
</evidence>
<comment type="caution">
    <text evidence="21">The sequence shown here is derived from an EMBL/GenBank/DDBJ whole genome shotgun (WGS) entry which is preliminary data.</text>
</comment>
<dbReference type="InterPro" id="IPR007110">
    <property type="entry name" value="Ig-like_dom"/>
</dbReference>
<feature type="signal peptide" evidence="18">
    <location>
        <begin position="1"/>
        <end position="17"/>
    </location>
</feature>
<dbReference type="FunFam" id="2.60.40.10:FF:000341">
    <property type="entry name" value="inactive tyrosine-protein kinase 7"/>
    <property type="match status" value="1"/>
</dbReference>
<dbReference type="InterPro" id="IPR003598">
    <property type="entry name" value="Ig_sub2"/>
</dbReference>
<dbReference type="Gene3D" id="2.60.40.10">
    <property type="entry name" value="Immunoglobulins"/>
    <property type="match status" value="7"/>
</dbReference>
<dbReference type="GO" id="GO:0005911">
    <property type="term" value="C:cell-cell junction"/>
    <property type="evidence" value="ECO:0007669"/>
    <property type="project" value="UniProtKB-ARBA"/>
</dbReference>
<evidence type="ECO:0000259" key="19">
    <source>
        <dbReference type="PROSITE" id="PS50011"/>
    </source>
</evidence>
<evidence type="ECO:0000256" key="1">
    <source>
        <dbReference type="ARBA" id="ARBA00004479"/>
    </source>
</evidence>
<dbReference type="PROSITE" id="PS50011">
    <property type="entry name" value="PROTEIN_KINASE_DOM"/>
    <property type="match status" value="1"/>
</dbReference>
<dbReference type="GO" id="GO:0016055">
    <property type="term" value="P:Wnt signaling pathway"/>
    <property type="evidence" value="ECO:0007669"/>
    <property type="project" value="UniProtKB-KW"/>
</dbReference>
<keyword evidence="9" id="KW-1015">Disulfide bond</keyword>